<evidence type="ECO:0000313" key="3">
    <source>
        <dbReference type="Proteomes" id="UP000472380"/>
    </source>
</evidence>
<gene>
    <name evidence="2" type="ORF">FM068_07455</name>
</gene>
<dbReference type="AlphaFoldDB" id="A0A6L8Q718"/>
<comment type="caution">
    <text evidence="2">The sequence shown here is derived from an EMBL/GenBank/DDBJ whole genome shotgun (WGS) entry which is preliminary data.</text>
</comment>
<sequence>MACLAGCVPAASASKDLSDTGETTVAEKYSWEMSPEPITDIVEAKDFDVVIIGAGVSGTSAAEAASREGAKVAVLEQSGSFTSLDMDCAHN</sequence>
<organism evidence="2 3">
    <name type="scientific">Adlercreutzia equolifaciens</name>
    <dbReference type="NCBI Taxonomy" id="446660"/>
    <lineage>
        <taxon>Bacteria</taxon>
        <taxon>Bacillati</taxon>
        <taxon>Actinomycetota</taxon>
        <taxon>Coriobacteriia</taxon>
        <taxon>Eggerthellales</taxon>
        <taxon>Eggerthellaceae</taxon>
        <taxon>Adlercreutzia</taxon>
    </lineage>
</organism>
<dbReference type="InterPro" id="IPR036188">
    <property type="entry name" value="FAD/NAD-bd_sf"/>
</dbReference>
<dbReference type="SUPFAM" id="SSF51905">
    <property type="entry name" value="FAD/NAD(P)-binding domain"/>
    <property type="match status" value="1"/>
</dbReference>
<dbReference type="EMBL" id="VJNE01000013">
    <property type="protein sequence ID" value="MZG28424.1"/>
    <property type="molecule type" value="Genomic_DNA"/>
</dbReference>
<feature type="domain" description="FAD dependent oxidoreductase" evidence="1">
    <location>
        <begin position="48"/>
        <end position="78"/>
    </location>
</feature>
<reference evidence="2 3" key="1">
    <citation type="submission" date="2019-07" db="EMBL/GenBank/DDBJ databases">
        <title>Draft genome sequence of Adlercreutzia equolifaciens IPLA 37004, a human intestinal strain that does not produces equol from daidzein.</title>
        <authorList>
            <person name="Vazquez L."/>
            <person name="Florez A.B."/>
            <person name="Mayo B."/>
        </authorList>
    </citation>
    <scope>NUCLEOTIDE SEQUENCE [LARGE SCALE GENOMIC DNA]</scope>
    <source>
        <strain evidence="2 3">IPLA 37004</strain>
    </source>
</reference>
<dbReference type="InterPro" id="IPR006076">
    <property type="entry name" value="FAD-dep_OxRdtase"/>
</dbReference>
<dbReference type="Pfam" id="PF01266">
    <property type="entry name" value="DAO"/>
    <property type="match status" value="1"/>
</dbReference>
<evidence type="ECO:0000313" key="2">
    <source>
        <dbReference type="EMBL" id="MZG28424.1"/>
    </source>
</evidence>
<proteinExistence type="predicted"/>
<dbReference type="Gene3D" id="3.50.50.60">
    <property type="entry name" value="FAD/NAD(P)-binding domain"/>
    <property type="match status" value="1"/>
</dbReference>
<protein>
    <submittedName>
        <fullName evidence="2">FAD-dependent oxidoreductase</fullName>
    </submittedName>
</protein>
<evidence type="ECO:0000259" key="1">
    <source>
        <dbReference type="Pfam" id="PF01266"/>
    </source>
</evidence>
<dbReference type="RefSeq" id="WP_161128001.1">
    <property type="nucleotide sequence ID" value="NZ_VJNE01000013.1"/>
</dbReference>
<accession>A0A6L8Q718</accession>
<dbReference type="Proteomes" id="UP000472380">
    <property type="component" value="Unassembled WGS sequence"/>
</dbReference>
<name>A0A6L8Q718_9ACTN</name>